<reference evidence="2 3" key="1">
    <citation type="journal article" date="2014" name="Agronomy (Basel)">
        <title>A Draft Genome Sequence for Ensete ventricosum, the Drought-Tolerant Tree Against Hunger.</title>
        <authorList>
            <person name="Harrison J."/>
            <person name="Moore K.A."/>
            <person name="Paszkiewicz K."/>
            <person name="Jones T."/>
            <person name="Grant M."/>
            <person name="Ambacheew D."/>
            <person name="Muzemil S."/>
            <person name="Studholme D.J."/>
        </authorList>
    </citation>
    <scope>NUCLEOTIDE SEQUENCE [LARGE SCALE GENOMIC DNA]</scope>
</reference>
<proteinExistence type="predicted"/>
<comment type="caution">
    <text evidence="2">The sequence shown here is derived from an EMBL/GenBank/DDBJ whole genome shotgun (WGS) entry which is preliminary data.</text>
</comment>
<gene>
    <name evidence="2" type="ORF">B296_00036974</name>
</gene>
<accession>A0A427A0M4</accession>
<dbReference type="AlphaFoldDB" id="A0A427A0M4"/>
<feature type="compositionally biased region" description="Polar residues" evidence="1">
    <location>
        <begin position="17"/>
        <end position="28"/>
    </location>
</feature>
<dbReference type="EMBL" id="AMZH03004222">
    <property type="protein sequence ID" value="RRT69809.1"/>
    <property type="molecule type" value="Genomic_DNA"/>
</dbReference>
<sequence length="156" mass="16619">MEVTLTGTKRRKKSLGDGNSSSMKQSNGDGRRMGEGGRSGCAGLNRRRVPLKAATRSLKYRLLRISGWHCAHSRELIHGSAPPRTKRIILGCIFSGANKQHRAEDDECTGGVVGGGCTIESSSSCSQQVREVGDAERCETGGYSFPGAAAVICFIC</sequence>
<evidence type="ECO:0000256" key="1">
    <source>
        <dbReference type="SAM" id="MobiDB-lite"/>
    </source>
</evidence>
<evidence type="ECO:0000313" key="3">
    <source>
        <dbReference type="Proteomes" id="UP000287651"/>
    </source>
</evidence>
<dbReference type="Proteomes" id="UP000287651">
    <property type="component" value="Unassembled WGS sequence"/>
</dbReference>
<evidence type="ECO:0000313" key="2">
    <source>
        <dbReference type="EMBL" id="RRT69809.1"/>
    </source>
</evidence>
<feature type="region of interest" description="Disordered" evidence="1">
    <location>
        <begin position="1"/>
        <end position="43"/>
    </location>
</feature>
<organism evidence="2 3">
    <name type="scientific">Ensete ventricosum</name>
    <name type="common">Abyssinian banana</name>
    <name type="synonym">Musa ensete</name>
    <dbReference type="NCBI Taxonomy" id="4639"/>
    <lineage>
        <taxon>Eukaryota</taxon>
        <taxon>Viridiplantae</taxon>
        <taxon>Streptophyta</taxon>
        <taxon>Embryophyta</taxon>
        <taxon>Tracheophyta</taxon>
        <taxon>Spermatophyta</taxon>
        <taxon>Magnoliopsida</taxon>
        <taxon>Liliopsida</taxon>
        <taxon>Zingiberales</taxon>
        <taxon>Musaceae</taxon>
        <taxon>Ensete</taxon>
    </lineage>
</organism>
<name>A0A427A0M4_ENSVE</name>
<protein>
    <submittedName>
        <fullName evidence="2">Uncharacterized protein</fullName>
    </submittedName>
</protein>